<keyword evidence="1" id="KW-1133">Transmembrane helix</keyword>
<gene>
    <name evidence="2" type="ORF">GCU56_07045</name>
</gene>
<organism evidence="2 3">
    <name type="scientific">Geodermatophilus sabuli</name>
    <dbReference type="NCBI Taxonomy" id="1564158"/>
    <lineage>
        <taxon>Bacteria</taxon>
        <taxon>Bacillati</taxon>
        <taxon>Actinomycetota</taxon>
        <taxon>Actinomycetes</taxon>
        <taxon>Geodermatophilales</taxon>
        <taxon>Geodermatophilaceae</taxon>
        <taxon>Geodermatophilus</taxon>
    </lineage>
</organism>
<dbReference type="InterPro" id="IPR035197">
    <property type="entry name" value="DUF5313"/>
</dbReference>
<keyword evidence="3" id="KW-1185">Reference proteome</keyword>
<name>A0A7K3VYA5_9ACTN</name>
<dbReference type="AlphaFoldDB" id="A0A7K3VYA5"/>
<keyword evidence="1" id="KW-0472">Membrane</keyword>
<protein>
    <submittedName>
        <fullName evidence="2">DUF5313 domain-containing protein</fullName>
    </submittedName>
</protein>
<comment type="caution">
    <text evidence="2">The sequence shown here is derived from an EMBL/GenBank/DDBJ whole genome shotgun (WGS) entry which is preliminary data.</text>
</comment>
<feature type="transmembrane region" description="Helical" evidence="1">
    <location>
        <begin position="49"/>
        <end position="66"/>
    </location>
</feature>
<evidence type="ECO:0000313" key="2">
    <source>
        <dbReference type="EMBL" id="NEK57625.1"/>
    </source>
</evidence>
<dbReference type="RefSeq" id="WP_163480818.1">
    <property type="nucleotide sequence ID" value="NZ_JAAGWF010000008.1"/>
</dbReference>
<dbReference type="EMBL" id="JAAGWF010000008">
    <property type="protein sequence ID" value="NEK57625.1"/>
    <property type="molecule type" value="Genomic_DNA"/>
</dbReference>
<reference evidence="2 3" key="1">
    <citation type="submission" date="2020-02" db="EMBL/GenBank/DDBJ databases">
        <title>Geodermatophilus sabuli CPCC 205279 I12A-02694.</title>
        <authorList>
            <person name="Jiang Z."/>
        </authorList>
    </citation>
    <scope>NUCLEOTIDE SEQUENCE [LARGE SCALE GENOMIC DNA]</scope>
    <source>
        <strain evidence="2 3">I12A-02694</strain>
    </source>
</reference>
<dbReference type="Proteomes" id="UP000470246">
    <property type="component" value="Unassembled WGS sequence"/>
</dbReference>
<dbReference type="Pfam" id="PF17240">
    <property type="entry name" value="DUF5313"/>
    <property type="match status" value="1"/>
</dbReference>
<sequence length="136" mass="15019">MRTRSAVHRPTPWQWLRYALGGGLPAELSPWVLADTTGPGWARRHLTRAVVQLLPVLVLCLVVVPVPVAYRLAAAFGGLLMGLTFSIAFMTETIEHRVAKAGYPAGTAARLREERAERARVERRAPYRRDGAGSFD</sequence>
<keyword evidence="1" id="KW-0812">Transmembrane</keyword>
<evidence type="ECO:0000256" key="1">
    <source>
        <dbReference type="SAM" id="Phobius"/>
    </source>
</evidence>
<proteinExistence type="predicted"/>
<accession>A0A7K3VYA5</accession>
<evidence type="ECO:0000313" key="3">
    <source>
        <dbReference type="Proteomes" id="UP000470246"/>
    </source>
</evidence>